<evidence type="ECO:0000256" key="5">
    <source>
        <dbReference type="ARBA" id="ARBA00022840"/>
    </source>
</evidence>
<sequence>MSGTKPYIAPEIFDCAMDLCVGYSYAVDWWSLGVVAYEMIRGCRPFDIHSSTSIHDVRVLFQLGVEYPQSWSEDIVDLLTE</sequence>
<accession>A0ABM1N2U3</accession>
<keyword evidence="2" id="KW-0808">Transferase</keyword>
<gene>
    <name evidence="8" type="primary">LOC108565969</name>
</gene>
<dbReference type="Gene3D" id="1.10.510.10">
    <property type="entry name" value="Transferase(Phosphotransferase) domain 1"/>
    <property type="match status" value="1"/>
</dbReference>
<dbReference type="SUPFAM" id="SSF56112">
    <property type="entry name" value="Protein kinase-like (PK-like)"/>
    <property type="match status" value="1"/>
</dbReference>
<dbReference type="PROSITE" id="PS50011">
    <property type="entry name" value="PROTEIN_KINASE_DOM"/>
    <property type="match status" value="1"/>
</dbReference>
<dbReference type="InterPro" id="IPR000719">
    <property type="entry name" value="Prot_kinase_dom"/>
</dbReference>
<keyword evidence="4" id="KW-0418">Kinase</keyword>
<dbReference type="PANTHER" id="PTHR24355">
    <property type="entry name" value="G PROTEIN-COUPLED RECEPTOR KINASE/RIBOSOMAL PROTEIN S6 KINASE"/>
    <property type="match status" value="1"/>
</dbReference>
<dbReference type="Pfam" id="PF00069">
    <property type="entry name" value="Pkinase"/>
    <property type="match status" value="1"/>
</dbReference>
<evidence type="ECO:0000256" key="4">
    <source>
        <dbReference type="ARBA" id="ARBA00022777"/>
    </source>
</evidence>
<keyword evidence="7" id="KW-1185">Reference proteome</keyword>
<evidence type="ECO:0000313" key="8">
    <source>
        <dbReference type="RefSeq" id="XP_017781143.1"/>
    </source>
</evidence>
<dbReference type="RefSeq" id="XP_017781143.1">
    <property type="nucleotide sequence ID" value="XM_017925654.1"/>
</dbReference>
<evidence type="ECO:0000259" key="6">
    <source>
        <dbReference type="PROSITE" id="PS50011"/>
    </source>
</evidence>
<dbReference type="PANTHER" id="PTHR24355:SF30">
    <property type="entry name" value="SERINE_THREONINE-PROTEIN KINASE 32B ISOFORM X1"/>
    <property type="match status" value="1"/>
</dbReference>
<keyword evidence="3" id="KW-0547">Nucleotide-binding</keyword>
<protein>
    <submittedName>
        <fullName evidence="8">Serine/threonine-protein kinase 32B-like</fullName>
    </submittedName>
</protein>
<keyword evidence="1" id="KW-0723">Serine/threonine-protein kinase</keyword>
<proteinExistence type="predicted"/>
<evidence type="ECO:0000256" key="2">
    <source>
        <dbReference type="ARBA" id="ARBA00022679"/>
    </source>
</evidence>
<name>A0ABM1N2U3_NICVS</name>
<reference evidence="8" key="1">
    <citation type="submission" date="2025-08" db="UniProtKB">
        <authorList>
            <consortium name="RefSeq"/>
        </authorList>
    </citation>
    <scope>IDENTIFICATION</scope>
    <source>
        <tissue evidence="8">Whole Larva</tissue>
    </source>
</reference>
<dbReference type="GeneID" id="108565969"/>
<evidence type="ECO:0000256" key="1">
    <source>
        <dbReference type="ARBA" id="ARBA00022527"/>
    </source>
</evidence>
<keyword evidence="5" id="KW-0067">ATP-binding</keyword>
<evidence type="ECO:0000256" key="3">
    <source>
        <dbReference type="ARBA" id="ARBA00022741"/>
    </source>
</evidence>
<evidence type="ECO:0000313" key="7">
    <source>
        <dbReference type="Proteomes" id="UP000695000"/>
    </source>
</evidence>
<organism evidence="7 8">
    <name type="scientific">Nicrophorus vespilloides</name>
    <name type="common">Boreal carrion beetle</name>
    <dbReference type="NCBI Taxonomy" id="110193"/>
    <lineage>
        <taxon>Eukaryota</taxon>
        <taxon>Metazoa</taxon>
        <taxon>Ecdysozoa</taxon>
        <taxon>Arthropoda</taxon>
        <taxon>Hexapoda</taxon>
        <taxon>Insecta</taxon>
        <taxon>Pterygota</taxon>
        <taxon>Neoptera</taxon>
        <taxon>Endopterygota</taxon>
        <taxon>Coleoptera</taxon>
        <taxon>Polyphaga</taxon>
        <taxon>Staphyliniformia</taxon>
        <taxon>Silphidae</taxon>
        <taxon>Nicrophorinae</taxon>
        <taxon>Nicrophorus</taxon>
    </lineage>
</organism>
<dbReference type="InterPro" id="IPR011009">
    <property type="entry name" value="Kinase-like_dom_sf"/>
</dbReference>
<feature type="domain" description="Protein kinase" evidence="6">
    <location>
        <begin position="1"/>
        <end position="81"/>
    </location>
</feature>
<dbReference type="Proteomes" id="UP000695000">
    <property type="component" value="Unplaced"/>
</dbReference>